<sequence>MGTVSKHHPCIAGIGFVIENEMKSLGFFIPFFSYCRLQLWSLCMLRFPLNHGVIQVNFRGFSVPCQKFHKSANLKGAVISSWCFIVFKRSCYFLAFVNKS</sequence>
<proteinExistence type="predicted"/>
<reference evidence="1 2" key="1">
    <citation type="submission" date="2021-06" db="EMBL/GenBank/DDBJ databases">
        <authorList>
            <person name="Palmer J.M."/>
        </authorList>
    </citation>
    <scope>NUCLEOTIDE SEQUENCE [LARGE SCALE GENOMIC DNA]</scope>
    <source>
        <strain evidence="1 2">GA_2019</strain>
        <tissue evidence="1">Muscle</tissue>
    </source>
</reference>
<accession>A0ABV0PVE6</accession>
<dbReference type="EMBL" id="JAHRIO010090100">
    <property type="protein sequence ID" value="MEQ2187326.1"/>
    <property type="molecule type" value="Genomic_DNA"/>
</dbReference>
<protein>
    <submittedName>
        <fullName evidence="1">Uncharacterized protein</fullName>
    </submittedName>
</protein>
<evidence type="ECO:0000313" key="2">
    <source>
        <dbReference type="Proteomes" id="UP001476798"/>
    </source>
</evidence>
<keyword evidence="2" id="KW-1185">Reference proteome</keyword>
<comment type="caution">
    <text evidence="1">The sequence shown here is derived from an EMBL/GenBank/DDBJ whole genome shotgun (WGS) entry which is preliminary data.</text>
</comment>
<name>A0ABV0PVE6_9TELE</name>
<organism evidence="1 2">
    <name type="scientific">Goodea atripinnis</name>
    <dbReference type="NCBI Taxonomy" id="208336"/>
    <lineage>
        <taxon>Eukaryota</taxon>
        <taxon>Metazoa</taxon>
        <taxon>Chordata</taxon>
        <taxon>Craniata</taxon>
        <taxon>Vertebrata</taxon>
        <taxon>Euteleostomi</taxon>
        <taxon>Actinopterygii</taxon>
        <taxon>Neopterygii</taxon>
        <taxon>Teleostei</taxon>
        <taxon>Neoteleostei</taxon>
        <taxon>Acanthomorphata</taxon>
        <taxon>Ovalentaria</taxon>
        <taxon>Atherinomorphae</taxon>
        <taxon>Cyprinodontiformes</taxon>
        <taxon>Goodeidae</taxon>
        <taxon>Goodea</taxon>
    </lineage>
</organism>
<dbReference type="Proteomes" id="UP001476798">
    <property type="component" value="Unassembled WGS sequence"/>
</dbReference>
<evidence type="ECO:0000313" key="1">
    <source>
        <dbReference type="EMBL" id="MEQ2187326.1"/>
    </source>
</evidence>
<gene>
    <name evidence="1" type="ORF">GOODEAATRI_003553</name>
</gene>